<accession>A0A7Z0RUD6</accession>
<dbReference type="PROSITE" id="PS50887">
    <property type="entry name" value="GGDEF"/>
    <property type="match status" value="1"/>
</dbReference>
<dbReference type="SMART" id="SM00267">
    <property type="entry name" value="GGDEF"/>
    <property type="match status" value="1"/>
</dbReference>
<evidence type="ECO:0000313" key="7">
    <source>
        <dbReference type="Proteomes" id="UP000586119"/>
    </source>
</evidence>
<dbReference type="Pfam" id="PF00563">
    <property type="entry name" value="EAL"/>
    <property type="match status" value="1"/>
</dbReference>
<dbReference type="PANTHER" id="PTHR44757">
    <property type="entry name" value="DIGUANYLATE CYCLASE DGCP"/>
    <property type="match status" value="1"/>
</dbReference>
<keyword evidence="3" id="KW-0472">Membrane</keyword>
<dbReference type="EMBL" id="JACCDF010000004">
    <property type="protein sequence ID" value="NYS60457.1"/>
    <property type="molecule type" value="Genomic_DNA"/>
</dbReference>
<dbReference type="Gene3D" id="3.30.70.270">
    <property type="match status" value="1"/>
</dbReference>
<reference evidence="6 7" key="1">
    <citation type="journal article" date="2015" name="Int. J. Syst. Evol. Microbiol.">
        <title>Halomonas salicampi sp. nov., a halotolerant and alkalitolerant bacterium isolated from a saltern soil.</title>
        <authorList>
            <person name="Lee J.C."/>
            <person name="Kim Y.S."/>
            <person name="Yun B.S."/>
            <person name="Whang K.S."/>
        </authorList>
    </citation>
    <scope>NUCLEOTIDE SEQUENCE [LARGE SCALE GENOMIC DNA]</scope>
    <source>
        <strain evidence="6 7">BH103</strain>
    </source>
</reference>
<dbReference type="InterPro" id="IPR035919">
    <property type="entry name" value="EAL_sf"/>
</dbReference>
<feature type="domain" description="EAL" evidence="4">
    <location>
        <begin position="460"/>
        <end position="714"/>
    </location>
</feature>
<dbReference type="InterPro" id="IPR043128">
    <property type="entry name" value="Rev_trsase/Diguanyl_cyclase"/>
</dbReference>
<evidence type="ECO:0000256" key="2">
    <source>
        <dbReference type="ARBA" id="ARBA00022636"/>
    </source>
</evidence>
<dbReference type="Pfam" id="PF00990">
    <property type="entry name" value="GGDEF"/>
    <property type="match status" value="1"/>
</dbReference>
<feature type="domain" description="GGDEF" evidence="5">
    <location>
        <begin position="313"/>
        <end position="451"/>
    </location>
</feature>
<dbReference type="InterPro" id="IPR052155">
    <property type="entry name" value="Biofilm_reg_signaling"/>
</dbReference>
<dbReference type="AlphaFoldDB" id="A0A7Z0RUD6"/>
<keyword evidence="2" id="KW-0973">c-di-GMP</keyword>
<dbReference type="InterPro" id="IPR001633">
    <property type="entry name" value="EAL_dom"/>
</dbReference>
<evidence type="ECO:0000313" key="6">
    <source>
        <dbReference type="EMBL" id="NYS60457.1"/>
    </source>
</evidence>
<evidence type="ECO:0000256" key="3">
    <source>
        <dbReference type="SAM" id="Phobius"/>
    </source>
</evidence>
<protein>
    <recommendedName>
        <fullName evidence="1">cyclic-guanylate-specific phosphodiesterase</fullName>
        <ecNumber evidence="1">3.1.4.52</ecNumber>
    </recommendedName>
</protein>
<dbReference type="SMART" id="SM00052">
    <property type="entry name" value="EAL"/>
    <property type="match status" value="1"/>
</dbReference>
<dbReference type="Proteomes" id="UP000586119">
    <property type="component" value="Unassembled WGS sequence"/>
</dbReference>
<keyword evidence="7" id="KW-1185">Reference proteome</keyword>
<evidence type="ECO:0000256" key="1">
    <source>
        <dbReference type="ARBA" id="ARBA00012282"/>
    </source>
</evidence>
<feature type="transmembrane region" description="Helical" evidence="3">
    <location>
        <begin position="196"/>
        <end position="215"/>
    </location>
</feature>
<dbReference type="SUPFAM" id="SSF141868">
    <property type="entry name" value="EAL domain-like"/>
    <property type="match status" value="1"/>
</dbReference>
<evidence type="ECO:0000259" key="4">
    <source>
        <dbReference type="PROSITE" id="PS50883"/>
    </source>
</evidence>
<dbReference type="Gene3D" id="3.20.20.450">
    <property type="entry name" value="EAL domain"/>
    <property type="match status" value="1"/>
</dbReference>
<dbReference type="CDD" id="cd01948">
    <property type="entry name" value="EAL"/>
    <property type="match status" value="1"/>
</dbReference>
<dbReference type="PROSITE" id="PS50883">
    <property type="entry name" value="EAL"/>
    <property type="match status" value="1"/>
</dbReference>
<dbReference type="GO" id="GO:0071111">
    <property type="term" value="F:cyclic-guanylate-specific phosphodiesterase activity"/>
    <property type="evidence" value="ECO:0007669"/>
    <property type="project" value="UniProtKB-EC"/>
</dbReference>
<organism evidence="6 7">
    <name type="scientific">Vreelandella salicampi</name>
    <dbReference type="NCBI Taxonomy" id="1449798"/>
    <lineage>
        <taxon>Bacteria</taxon>
        <taxon>Pseudomonadati</taxon>
        <taxon>Pseudomonadota</taxon>
        <taxon>Gammaproteobacteria</taxon>
        <taxon>Oceanospirillales</taxon>
        <taxon>Halomonadaceae</taxon>
        <taxon>Vreelandella</taxon>
    </lineage>
</organism>
<dbReference type="CDD" id="cd01949">
    <property type="entry name" value="GGDEF"/>
    <property type="match status" value="1"/>
</dbReference>
<proteinExistence type="predicted"/>
<comment type="caution">
    <text evidence="6">The sequence shown here is derived from an EMBL/GenBank/DDBJ whole genome shotgun (WGS) entry which is preliminary data.</text>
</comment>
<sequence length="717" mass="80297">MKPTQSLLMVFLLPMLIIIVPTAALGLAALHGFKHQSAENHAMQRADLQTLTQMATFERELSELHQRVSSVLNDANQGELNSRERYVEYGTITEQLSALSHRVDTLTQSPLITDLYPQNAAALKAAFQEYQRFIEMANEATTLNQKEVMVYLREAQSNFNRFVMLTQHVLTGLTQRASERNDLAFGNLGRSLSSSVFASIGILSLLIIAAVFAAWRMNKRLMLVGDAILELSNPRQTLPALSAIERISHRQSGPLKRLADALLTFRDNERQRRDAEKKVHQLAYYDTLTDLPNWRLLREHLQHSIETNHKTQTFGALIYIDVDMFKRINDSSGHRAGDSILRQIAERLTQLAEECFTLGRLGGDEFAVIIDGLAEEHVPAAEKAEQVAEQIRQALGEPYRLDDNVEFISASQGIALFHRGDEDINALFQYANAAAHVAKKSGPGSIRFYDPAIQAEIEERTVLERDLRFAIEREEFVLVYQMQVDNHGHPIGAEALIRWQHPRNGFVSPGKFIPLAEESGMIIPIGGWVLKAACKQLVAWQADAHTAELVLAVNVSAKQFQQPGFVEEVATVLTQTGAPAHKLKLELTESTVLGKVEETIARMHKLKALGVSFAMDDFGTGYSSLQYLKRLPLDQLKIDQSFVRDLHQDPEDKAIVQTIIAMGRALHLNIIAEGVETQAHWRYLSEHQCHAYQGYYFCKPVSAVEMAQTCLAPPALA</sequence>
<keyword evidence="3" id="KW-1133">Transmembrane helix</keyword>
<dbReference type="PANTHER" id="PTHR44757:SF2">
    <property type="entry name" value="BIOFILM ARCHITECTURE MAINTENANCE PROTEIN MBAA"/>
    <property type="match status" value="1"/>
</dbReference>
<dbReference type="RefSeq" id="WP_179929792.1">
    <property type="nucleotide sequence ID" value="NZ_JACCDF010000004.1"/>
</dbReference>
<dbReference type="FunFam" id="3.20.20.450:FF:000001">
    <property type="entry name" value="Cyclic di-GMP phosphodiesterase yahA"/>
    <property type="match status" value="1"/>
</dbReference>
<gene>
    <name evidence="6" type="ORF">HZS81_06730</name>
</gene>
<name>A0A7Z0RUD6_9GAMM</name>
<dbReference type="EC" id="3.1.4.52" evidence="1"/>
<keyword evidence="3" id="KW-0812">Transmembrane</keyword>
<evidence type="ECO:0000259" key="5">
    <source>
        <dbReference type="PROSITE" id="PS50887"/>
    </source>
</evidence>
<dbReference type="NCBIfam" id="TIGR00254">
    <property type="entry name" value="GGDEF"/>
    <property type="match status" value="1"/>
</dbReference>
<dbReference type="SUPFAM" id="SSF55073">
    <property type="entry name" value="Nucleotide cyclase"/>
    <property type="match status" value="1"/>
</dbReference>
<dbReference type="InterPro" id="IPR029787">
    <property type="entry name" value="Nucleotide_cyclase"/>
</dbReference>
<dbReference type="InterPro" id="IPR000160">
    <property type="entry name" value="GGDEF_dom"/>
</dbReference>